<dbReference type="PANTHER" id="PTHR45785">
    <property type="entry name" value="COMPLEMENT FACTOR H-RELATED"/>
    <property type="match status" value="1"/>
</dbReference>
<gene>
    <name evidence="7" type="primary">LOC102375047</name>
</gene>
<feature type="domain" description="Sushi" evidence="5">
    <location>
        <begin position="757"/>
        <end position="815"/>
    </location>
</feature>
<keyword evidence="2" id="KW-0732">Signal</keyword>
<feature type="disulfide bond" evidence="4">
    <location>
        <begin position="325"/>
        <end position="368"/>
    </location>
</feature>
<feature type="domain" description="Sushi" evidence="5">
    <location>
        <begin position="451"/>
        <end position="509"/>
    </location>
</feature>
<feature type="disulfide bond" evidence="4">
    <location>
        <begin position="698"/>
        <end position="741"/>
    </location>
</feature>
<dbReference type="AlphaFoldDB" id="A0A1U8CY43"/>
<evidence type="ECO:0000256" key="4">
    <source>
        <dbReference type="PROSITE-ProRule" id="PRU00302"/>
    </source>
</evidence>
<dbReference type="GeneID" id="102375047"/>
<evidence type="ECO:0000256" key="2">
    <source>
        <dbReference type="ARBA" id="ARBA00022729"/>
    </source>
</evidence>
<evidence type="ECO:0000313" key="6">
    <source>
        <dbReference type="Proteomes" id="UP000189705"/>
    </source>
</evidence>
<dbReference type="PROSITE" id="PS50923">
    <property type="entry name" value="SUSHI"/>
    <property type="match status" value="9"/>
</dbReference>
<dbReference type="FunFam" id="2.10.70.10:FF:000060">
    <property type="entry name" value="Complement inhibitory factor H"/>
    <property type="match status" value="2"/>
</dbReference>
<accession>A0A1U8CY43</accession>
<dbReference type="CDD" id="cd00033">
    <property type="entry name" value="CCP"/>
    <property type="match status" value="9"/>
</dbReference>
<evidence type="ECO:0000259" key="5">
    <source>
        <dbReference type="PROSITE" id="PS50923"/>
    </source>
</evidence>
<protein>
    <submittedName>
        <fullName evidence="7">Coagulation factor XIII B chain-like</fullName>
    </submittedName>
</protein>
<name>A0A1U8CY43_ALLSI</name>
<evidence type="ECO:0000256" key="3">
    <source>
        <dbReference type="ARBA" id="ARBA00023157"/>
    </source>
</evidence>
<dbReference type="InterPro" id="IPR000436">
    <property type="entry name" value="Sushi_SCR_CCP_dom"/>
</dbReference>
<dbReference type="Pfam" id="PF00084">
    <property type="entry name" value="Sushi"/>
    <property type="match status" value="9"/>
</dbReference>
<dbReference type="SUPFAM" id="SSF57535">
    <property type="entry name" value="Complement control module/SCR domain"/>
    <property type="match status" value="13"/>
</dbReference>
<dbReference type="eggNOG" id="ENOG502QVSB">
    <property type="taxonomic scope" value="Eukaryota"/>
</dbReference>
<feature type="disulfide bond" evidence="4">
    <location>
        <begin position="639"/>
        <end position="682"/>
    </location>
</feature>
<feature type="domain" description="Sushi" evidence="5">
    <location>
        <begin position="323"/>
        <end position="381"/>
    </location>
</feature>
<keyword evidence="1 4" id="KW-0768">Sushi</keyword>
<dbReference type="PANTHER" id="PTHR45785:SF7">
    <property type="entry name" value="COMPLEMENT FACTOR H"/>
    <property type="match status" value="1"/>
</dbReference>
<sequence>MLKDSSKNCSYRWERKISLKKQLLRREPREEENSVSAVTGAGFTSWNLKMTLLRCIIIYLTWAYSANGEVPVCRAPPEIDFGEILSSEKSKYVKSDRVQYSCNVGYTLAGSEWITCDGRSWTAPPKCLAPCTITKQHLADKNLFLSSGRRHATVIRSGQTMEFSCADGYNFTGPSVRQCIDGHIDFPLCVSETGQKCGRPPVIANGDITTFSKKQYASGSSVEYKCQHFYTLQGKNTIFCINGDWTKPPFCMEPCIISVEEMQNHGIELNERSKGKRYVKHDDFIEFKCQSGYTLQDGLSLPDFTVQCNSGNIVYPQCDKDTFSCGPPPSVQNGDLISDRLIAYSSGSSVEYKCRMFYTMTGSRTVTCNLGRWTAPPLCLEKACRQPQPIENGEILSVENQTLRRELLGAVIYMNGAKLKFTCHAGFLLRGTSEITCNKGIWTSAPTCIEMPCGSVPNILNGFPEGRLKDHYKPGETVHYQCQEGFNITGTPNIICKAGNWTKSPTCEDACKASPEIMKKNNIQLRWKSKDKLTPNSEDFIEFYCKLGYVRDPTSSEFRVQCLEGRLQYPKCIRRSEMSCGRVPAISNAIIEGREKESYHPGETVLYQCQSNFRIVGSPTVTCNRGLWTKLPECKSTMCGGPPVVANANVVGKRNQRYQTGERVQYECQEHFEIMPSSYIVCANGEWSQPPVCKATTCGPAPVIANGGIMGFGKQRYFPGERVRYRCHDGLSLIGLQIITCKDGIWSQPPECKEASGKCGTPPPIDNGDITSFLLKEYESDSQVEYKCQHFYVMEGNNILTCVLGQWTDPPICLEPCTVSEEEMEKNNIVLSGEKKLYSLAGEAIEFECKTGYKRDPTSPALRAQCFEGKLQYPRCKMGS</sequence>
<proteinExistence type="predicted"/>
<dbReference type="RefSeq" id="XP_014373987.1">
    <property type="nucleotide sequence ID" value="XM_014518501.2"/>
</dbReference>
<evidence type="ECO:0000313" key="7">
    <source>
        <dbReference type="RefSeq" id="XP_014373987.1"/>
    </source>
</evidence>
<dbReference type="FunFam" id="2.10.70.10:FF:000026">
    <property type="entry name" value="Complement inhibitory factor H"/>
    <property type="match status" value="3"/>
</dbReference>
<feature type="disulfide bond" evidence="4">
    <location>
        <begin position="197"/>
        <end position="240"/>
    </location>
</feature>
<feature type="disulfide bond" evidence="4">
    <location>
        <begin position="759"/>
        <end position="802"/>
    </location>
</feature>
<dbReference type="Gene3D" id="2.10.70.10">
    <property type="entry name" value="Complement Module, domain 1"/>
    <property type="match status" value="13"/>
</dbReference>
<dbReference type="InterPro" id="IPR051503">
    <property type="entry name" value="ComplSys_Reg/VirEntry_Med"/>
</dbReference>
<dbReference type="KEGG" id="asn:102375047"/>
<reference evidence="7" key="1">
    <citation type="submission" date="2025-08" db="UniProtKB">
        <authorList>
            <consortium name="RefSeq"/>
        </authorList>
    </citation>
    <scope>IDENTIFICATION</scope>
</reference>
<feature type="domain" description="Sushi" evidence="5">
    <location>
        <begin position="578"/>
        <end position="636"/>
    </location>
</feature>
<dbReference type="OrthoDB" id="10051774at2759"/>
<feature type="domain" description="Sushi" evidence="5">
    <location>
        <begin position="696"/>
        <end position="754"/>
    </location>
</feature>
<feature type="domain" description="Sushi" evidence="5">
    <location>
        <begin position="195"/>
        <end position="253"/>
    </location>
</feature>
<feature type="domain" description="Sushi" evidence="5">
    <location>
        <begin position="382"/>
        <end position="450"/>
    </location>
</feature>
<keyword evidence="3 4" id="KW-1015">Disulfide bond</keyword>
<keyword evidence="6" id="KW-1185">Reference proteome</keyword>
<feature type="disulfide bond" evidence="4">
    <location>
        <begin position="453"/>
        <end position="496"/>
    </location>
</feature>
<dbReference type="SMART" id="SM00032">
    <property type="entry name" value="CCP"/>
    <property type="match status" value="13"/>
</dbReference>
<comment type="caution">
    <text evidence="4">Lacks conserved residue(s) required for the propagation of feature annotation.</text>
</comment>
<dbReference type="Proteomes" id="UP000189705">
    <property type="component" value="Unplaced"/>
</dbReference>
<feature type="disulfide bond" evidence="4">
    <location>
        <begin position="73"/>
        <end position="116"/>
    </location>
</feature>
<feature type="domain" description="Sushi" evidence="5">
    <location>
        <begin position="637"/>
        <end position="695"/>
    </location>
</feature>
<feature type="disulfide bond" evidence="4">
    <location>
        <begin position="580"/>
        <end position="623"/>
    </location>
</feature>
<organism evidence="6 7">
    <name type="scientific">Alligator sinensis</name>
    <name type="common">Chinese alligator</name>
    <dbReference type="NCBI Taxonomy" id="38654"/>
    <lineage>
        <taxon>Eukaryota</taxon>
        <taxon>Metazoa</taxon>
        <taxon>Chordata</taxon>
        <taxon>Craniata</taxon>
        <taxon>Vertebrata</taxon>
        <taxon>Euteleostomi</taxon>
        <taxon>Archelosauria</taxon>
        <taxon>Archosauria</taxon>
        <taxon>Crocodylia</taxon>
        <taxon>Alligatoridae</taxon>
        <taxon>Alligatorinae</taxon>
        <taxon>Alligator</taxon>
    </lineage>
</organism>
<evidence type="ECO:0000256" key="1">
    <source>
        <dbReference type="ARBA" id="ARBA00022659"/>
    </source>
</evidence>
<dbReference type="InParanoid" id="A0A1U8CY43"/>
<feature type="domain" description="Sushi" evidence="5">
    <location>
        <begin position="71"/>
        <end position="129"/>
    </location>
</feature>
<dbReference type="InterPro" id="IPR035976">
    <property type="entry name" value="Sushi/SCR/CCP_sf"/>
</dbReference>